<protein>
    <submittedName>
        <fullName evidence="7">Uncharacterized protein</fullName>
    </submittedName>
</protein>
<keyword evidence="4" id="KW-0804">Transcription</keyword>
<keyword evidence="1" id="KW-0479">Metal-binding</keyword>
<keyword evidence="3" id="KW-0805">Transcription regulation</keyword>
<comment type="caution">
    <text evidence="7">The sequence shown here is derived from an EMBL/GenBank/DDBJ whole genome shotgun (WGS) entry which is preliminary data.</text>
</comment>
<organism evidence="7 8">
    <name type="scientific">Sporothrix brasiliensis 5110</name>
    <dbReference type="NCBI Taxonomy" id="1398154"/>
    <lineage>
        <taxon>Eukaryota</taxon>
        <taxon>Fungi</taxon>
        <taxon>Dikarya</taxon>
        <taxon>Ascomycota</taxon>
        <taxon>Pezizomycotina</taxon>
        <taxon>Sordariomycetes</taxon>
        <taxon>Sordariomycetidae</taxon>
        <taxon>Ophiostomatales</taxon>
        <taxon>Ophiostomataceae</taxon>
        <taxon>Sporothrix</taxon>
    </lineage>
</organism>
<sequence length="550" mass="61223">MTDVPGEYLPEYEQYDAADEVPDFIPSHQLTDADTLPSGTIAGFDINPNGEWDELDLSGLGGDLFLKDADLFNGPGEPQGVDCAVDTTTALQTPTATPGGQTEQQREHTSSEQSNSLSAPFSLHFQPKSILQPADHLAHLIARSLAATAAAERSPSDHGRLRKRPRLYHGMFSLGELARLVGEYPMRMLQPTFCSPFIHPTLCRRRADGRGPPTPLAVAFACVSMKMHMESEGTEFVCEIMSHEQDKLIKQLPNILHDYEHTCVVLQALCIYGIEALIAANRFPSRLNAAVLHHEYLVRATRRLLQQLAGAAPDGRFAHSFLGAPSAVDWKTWVVQESLRRTLFLVYIVHELLHGAETLDHAYFEPLFTEGGDGMYEHMVLPSSDALWQAASEEEWRRAVDAEALQPPSDPGLKLGEAERRVADGVEPWITTEFPRLPELTRLILSPLLHLGRTRRTTLQGRPRRALADVVFRQAALGVGIRVQQRLRGARPRIHLQLEVAVAPRHVLDLVRVKRPELNGEAVRARIRLKGRPGRFHKADLALGARQRPF</sequence>
<name>A0A0C2F0S5_9PEZI</name>
<evidence type="ECO:0000256" key="3">
    <source>
        <dbReference type="ARBA" id="ARBA00023015"/>
    </source>
</evidence>
<dbReference type="OrthoDB" id="5423818at2759"/>
<dbReference type="GeneID" id="63675797"/>
<evidence type="ECO:0000256" key="5">
    <source>
        <dbReference type="ARBA" id="ARBA00023242"/>
    </source>
</evidence>
<dbReference type="PANTHER" id="PTHR47660">
    <property type="entry name" value="TRANSCRIPTION FACTOR WITH C2H2 AND ZN(2)-CYS(6) DNA BINDING DOMAIN (EUROFUNG)-RELATED-RELATED"/>
    <property type="match status" value="1"/>
</dbReference>
<dbReference type="RefSeq" id="XP_040620444.1">
    <property type="nucleotide sequence ID" value="XM_040760876.1"/>
</dbReference>
<dbReference type="Proteomes" id="UP000031575">
    <property type="component" value="Unassembled WGS sequence"/>
</dbReference>
<keyword evidence="2" id="KW-0862">Zinc</keyword>
<reference evidence="7 8" key="1">
    <citation type="journal article" date="2014" name="BMC Genomics">
        <title>Comparative genomics of the major fungal agents of human and animal Sporotrichosis: Sporothrix schenckii and Sporothrix brasiliensis.</title>
        <authorList>
            <person name="Teixeira M.M."/>
            <person name="de Almeida L.G."/>
            <person name="Kubitschek-Barreira P."/>
            <person name="Alves F.L."/>
            <person name="Kioshima E.S."/>
            <person name="Abadio A.K."/>
            <person name="Fernandes L."/>
            <person name="Derengowski L.S."/>
            <person name="Ferreira K.S."/>
            <person name="Souza R.C."/>
            <person name="Ruiz J.C."/>
            <person name="de Andrade N.C."/>
            <person name="Paes H.C."/>
            <person name="Nicola A.M."/>
            <person name="Albuquerque P."/>
            <person name="Gerber A.L."/>
            <person name="Martins V.P."/>
            <person name="Peconick L.D."/>
            <person name="Neto A.V."/>
            <person name="Chaucanez C.B."/>
            <person name="Silva P.A."/>
            <person name="Cunha O.L."/>
            <person name="de Oliveira F.F."/>
            <person name="dos Santos T.C."/>
            <person name="Barros A.L."/>
            <person name="Soares M.A."/>
            <person name="de Oliveira L.M."/>
            <person name="Marini M.M."/>
            <person name="Villalobos-Duno H."/>
            <person name="Cunha M.M."/>
            <person name="de Hoog S."/>
            <person name="da Silveira J.F."/>
            <person name="Henrissat B."/>
            <person name="Nino-Vega G.A."/>
            <person name="Cisalpino P.S."/>
            <person name="Mora-Montes H.M."/>
            <person name="Almeida S.R."/>
            <person name="Stajich J.E."/>
            <person name="Lopes-Bezerra L.M."/>
            <person name="Vasconcelos A.T."/>
            <person name="Felipe M.S."/>
        </authorList>
    </citation>
    <scope>NUCLEOTIDE SEQUENCE [LARGE SCALE GENOMIC DNA]</scope>
    <source>
        <strain evidence="7 8">5110</strain>
    </source>
</reference>
<dbReference type="PANTHER" id="PTHR47660:SF3">
    <property type="entry name" value="FINGER DOMAIN PROTEIN, PUTATIVE (AFU_ORTHOLOGUE AFUA_4G03310)-RELATED"/>
    <property type="match status" value="1"/>
</dbReference>
<gene>
    <name evidence="7" type="ORF">SPBR_02573</name>
</gene>
<evidence type="ECO:0000256" key="1">
    <source>
        <dbReference type="ARBA" id="ARBA00022723"/>
    </source>
</evidence>
<dbReference type="VEuPathDB" id="FungiDB:SPBR_02573"/>
<dbReference type="HOGENOM" id="CLU_580288_0_0_1"/>
<accession>A0A0C2F0S5</accession>
<evidence type="ECO:0000256" key="2">
    <source>
        <dbReference type="ARBA" id="ARBA00022833"/>
    </source>
</evidence>
<proteinExistence type="predicted"/>
<dbReference type="AlphaFoldDB" id="A0A0C2F0S5"/>
<evidence type="ECO:0000313" key="8">
    <source>
        <dbReference type="Proteomes" id="UP000031575"/>
    </source>
</evidence>
<evidence type="ECO:0000256" key="4">
    <source>
        <dbReference type="ARBA" id="ARBA00023163"/>
    </source>
</evidence>
<dbReference type="GO" id="GO:0046872">
    <property type="term" value="F:metal ion binding"/>
    <property type="evidence" value="ECO:0007669"/>
    <property type="project" value="UniProtKB-KW"/>
</dbReference>
<evidence type="ECO:0000256" key="6">
    <source>
        <dbReference type="SAM" id="MobiDB-lite"/>
    </source>
</evidence>
<keyword evidence="8" id="KW-1185">Reference proteome</keyword>
<feature type="region of interest" description="Disordered" evidence="6">
    <location>
        <begin position="91"/>
        <end position="117"/>
    </location>
</feature>
<keyword evidence="5" id="KW-0539">Nucleus</keyword>
<evidence type="ECO:0000313" key="7">
    <source>
        <dbReference type="EMBL" id="KIH92434.1"/>
    </source>
</evidence>
<dbReference type="EMBL" id="AWTV01000006">
    <property type="protein sequence ID" value="KIH92434.1"/>
    <property type="molecule type" value="Genomic_DNA"/>
</dbReference>